<dbReference type="SMART" id="SM00409">
    <property type="entry name" value="IG"/>
    <property type="match status" value="1"/>
</dbReference>
<dbReference type="PANTHER" id="PTHR23267">
    <property type="entry name" value="IMMUNOGLOBULIN LIGHT CHAIN"/>
    <property type="match status" value="1"/>
</dbReference>
<feature type="domain" description="Ig-like" evidence="1">
    <location>
        <begin position="5"/>
        <end position="92"/>
    </location>
</feature>
<dbReference type="InterPro" id="IPR007110">
    <property type="entry name" value="Ig-like_dom"/>
</dbReference>
<dbReference type="Gene3D" id="2.60.40.10">
    <property type="entry name" value="Immunoglobulins"/>
    <property type="match status" value="1"/>
</dbReference>
<dbReference type="InterPro" id="IPR013783">
    <property type="entry name" value="Ig-like_fold"/>
</dbReference>
<evidence type="ECO:0000259" key="1">
    <source>
        <dbReference type="PROSITE" id="PS50835"/>
    </source>
</evidence>
<protein>
    <recommendedName>
        <fullName evidence="1">Ig-like domain-containing protein</fullName>
    </recommendedName>
</protein>
<sequence>SCGEITVTVSPDYRSVSPGDIAVVSCTSDAIIYNWLAWYQQKPGQPPKPLIYDAGHRYPGVPDRFSGSRSGNHFKLTITGVTKDDEADYYCQQGWKVPLPQ</sequence>
<keyword evidence="3" id="KW-1185">Reference proteome</keyword>
<dbReference type="SMART" id="SM00406">
    <property type="entry name" value="IGv"/>
    <property type="match status" value="1"/>
</dbReference>
<dbReference type="Pfam" id="PF07686">
    <property type="entry name" value="V-set"/>
    <property type="match status" value="1"/>
</dbReference>
<dbReference type="InterPro" id="IPR003599">
    <property type="entry name" value="Ig_sub"/>
</dbReference>
<evidence type="ECO:0000313" key="2">
    <source>
        <dbReference type="EMBL" id="KAG9463637.1"/>
    </source>
</evidence>
<dbReference type="SUPFAM" id="SSF48726">
    <property type="entry name" value="Immunoglobulin"/>
    <property type="match status" value="1"/>
</dbReference>
<comment type="caution">
    <text evidence="2">The sequence shown here is derived from an EMBL/GenBank/DDBJ whole genome shotgun (WGS) entry which is preliminary data.</text>
</comment>
<dbReference type="FunFam" id="2.60.40.10:FF:001230">
    <property type="entry name" value="Immunoglobulin kappa variable 8-16"/>
    <property type="match status" value="1"/>
</dbReference>
<gene>
    <name evidence="2" type="ORF">GDO78_021386</name>
</gene>
<dbReference type="InterPro" id="IPR050150">
    <property type="entry name" value="IgV_Light_Chain"/>
</dbReference>
<accession>A0A8J6B3V1</accession>
<dbReference type="PROSITE" id="PS50835">
    <property type="entry name" value="IG_LIKE"/>
    <property type="match status" value="1"/>
</dbReference>
<dbReference type="Proteomes" id="UP000770717">
    <property type="component" value="Unassembled WGS sequence"/>
</dbReference>
<dbReference type="InterPro" id="IPR036179">
    <property type="entry name" value="Ig-like_dom_sf"/>
</dbReference>
<dbReference type="EMBL" id="WNTK01006327">
    <property type="protein sequence ID" value="KAG9463637.1"/>
    <property type="molecule type" value="Genomic_DNA"/>
</dbReference>
<dbReference type="OrthoDB" id="8908372at2759"/>
<feature type="non-terminal residue" evidence="2">
    <location>
        <position position="1"/>
    </location>
</feature>
<dbReference type="InterPro" id="IPR013106">
    <property type="entry name" value="Ig_V-set"/>
</dbReference>
<organism evidence="2 3">
    <name type="scientific">Eleutherodactylus coqui</name>
    <name type="common">Puerto Rican coqui</name>
    <dbReference type="NCBI Taxonomy" id="57060"/>
    <lineage>
        <taxon>Eukaryota</taxon>
        <taxon>Metazoa</taxon>
        <taxon>Chordata</taxon>
        <taxon>Craniata</taxon>
        <taxon>Vertebrata</taxon>
        <taxon>Euteleostomi</taxon>
        <taxon>Amphibia</taxon>
        <taxon>Batrachia</taxon>
        <taxon>Anura</taxon>
        <taxon>Neobatrachia</taxon>
        <taxon>Hyloidea</taxon>
        <taxon>Eleutherodactylidae</taxon>
        <taxon>Eleutherodactylinae</taxon>
        <taxon>Eleutherodactylus</taxon>
        <taxon>Eleutherodactylus</taxon>
    </lineage>
</organism>
<reference evidence="2" key="1">
    <citation type="thesis" date="2020" institute="ProQuest LLC" country="789 East Eisenhower Parkway, Ann Arbor, MI, USA">
        <title>Comparative Genomics and Chromosome Evolution.</title>
        <authorList>
            <person name="Mudd A.B."/>
        </authorList>
    </citation>
    <scope>NUCLEOTIDE SEQUENCE</scope>
    <source>
        <strain evidence="2">HN-11 Male</strain>
        <tissue evidence="2">Kidney and liver</tissue>
    </source>
</reference>
<dbReference type="AlphaFoldDB" id="A0A8J6B3V1"/>
<proteinExistence type="predicted"/>
<evidence type="ECO:0000313" key="3">
    <source>
        <dbReference type="Proteomes" id="UP000770717"/>
    </source>
</evidence>
<name>A0A8J6B3V1_ELECQ</name>